<reference evidence="2" key="1">
    <citation type="submission" date="2016-08" db="EMBL/GenBank/DDBJ databases">
        <authorList>
            <person name="Varghese N."/>
            <person name="Submissions Spin"/>
        </authorList>
    </citation>
    <scope>NUCLEOTIDE SEQUENCE [LARGE SCALE GENOMIC DNA]</scope>
    <source>
        <strain evidence="2">SGD-1123</strain>
    </source>
</reference>
<dbReference type="Proteomes" id="UP000181997">
    <property type="component" value="Unassembled WGS sequence"/>
</dbReference>
<proteinExistence type="predicted"/>
<gene>
    <name evidence="1" type="ORF">GA0061094_2624</name>
</gene>
<evidence type="ECO:0000313" key="2">
    <source>
        <dbReference type="Proteomes" id="UP000181997"/>
    </source>
</evidence>
<organism evidence="1 2">
    <name type="scientific">[Bacillus] enclensis</name>
    <dbReference type="NCBI Taxonomy" id="1402860"/>
    <lineage>
        <taxon>Bacteria</taxon>
        <taxon>Bacillati</taxon>
        <taxon>Bacillota</taxon>
        <taxon>Bacilli</taxon>
        <taxon>Bacillales</taxon>
        <taxon>Bacillaceae</taxon>
        <taxon>Rossellomorea</taxon>
    </lineage>
</organism>
<protein>
    <submittedName>
        <fullName evidence="1">Uncharacterized protein</fullName>
    </submittedName>
</protein>
<dbReference type="RefSeq" id="WP_058298703.1">
    <property type="nucleotide sequence ID" value="NZ_FMAU01000002.1"/>
</dbReference>
<dbReference type="AlphaFoldDB" id="A0A0V8HK65"/>
<keyword evidence="2" id="KW-1185">Reference proteome</keyword>
<dbReference type="OrthoDB" id="2139078at2"/>
<dbReference type="EMBL" id="FMAU01000002">
    <property type="protein sequence ID" value="SCC11936.1"/>
    <property type="molecule type" value="Genomic_DNA"/>
</dbReference>
<evidence type="ECO:0000313" key="1">
    <source>
        <dbReference type="EMBL" id="SCC11936.1"/>
    </source>
</evidence>
<accession>A0A0V8HK65</accession>
<sequence length="300" mass="34943">MKIHMKPESETIKRWTEAFIPEKDLFFLTENELVNLEEYLDHVLVIPKEEFSANSTYNQIQWQNSYTYWNLSKNVEFVIVAESSWVGRLPRARRKQLFHSQKEAGSGLIYEVSQNRIDDSIPHEHLLKSGGKQFIVLQKAMWEELRYEVKRDLISEIAQQGEEWVCYGHSLESHPHLQKYANVFPSSGGGNCLAATLFAIIRHEWIINEWVHPKTFSLGLKRANYHQIAHGEIRDGDVVTWENENGIIQHASFCIGDNKFFNKSGQTFFNAWKIVDSADLEDMWSSYTMKIFRKTGGIIK</sequence>
<name>A0A0V8HK65_9BACI</name>